<evidence type="ECO:0000313" key="2">
    <source>
        <dbReference type="Proteomes" id="UP001597387"/>
    </source>
</evidence>
<dbReference type="Gene3D" id="3.30.420.260">
    <property type="match status" value="1"/>
</dbReference>
<name>A0ABW4ZQR7_9SPHI</name>
<evidence type="ECO:0000313" key="1">
    <source>
        <dbReference type="EMBL" id="MFD2164388.1"/>
    </source>
</evidence>
<keyword evidence="2" id="KW-1185">Reference proteome</keyword>
<comment type="caution">
    <text evidence="1">The sequence shown here is derived from an EMBL/GenBank/DDBJ whole genome shotgun (WGS) entry which is preliminary data.</text>
</comment>
<dbReference type="CDD" id="cd24013">
    <property type="entry name" value="ASKHA_ATPase_BT3980-like"/>
    <property type="match status" value="1"/>
</dbReference>
<dbReference type="Gene3D" id="3.30.420.250">
    <property type="match status" value="1"/>
</dbReference>
<proteinExistence type="predicted"/>
<dbReference type="EMBL" id="JBHUHZ010000004">
    <property type="protein sequence ID" value="MFD2164388.1"/>
    <property type="molecule type" value="Genomic_DNA"/>
</dbReference>
<organism evidence="1 2">
    <name type="scientific">Paradesertivirga mongoliensis</name>
    <dbReference type="NCBI Taxonomy" id="2100740"/>
    <lineage>
        <taxon>Bacteria</taxon>
        <taxon>Pseudomonadati</taxon>
        <taxon>Bacteroidota</taxon>
        <taxon>Sphingobacteriia</taxon>
        <taxon>Sphingobacteriales</taxon>
        <taxon>Sphingobacteriaceae</taxon>
        <taxon>Paradesertivirga</taxon>
    </lineage>
</organism>
<protein>
    <submittedName>
        <fullName evidence="1">DUF3822 family protein</fullName>
    </submittedName>
</protein>
<sequence length="279" mass="31752">MNEFGILHIKDEKFNPAQTRDMQLLIKIAPGRFSYAIINEKESRLQVLYDSPLSDGLNGMLSNLLSENEYLGSSFAAVKASVQTFNFTLIPTSYYTRDDLPNYENLIQASEETKTFISTINLEGINCVSALPSETIAALTNFFPGIRFFSQVEPFVEGGLKANDTDAQKVFIQFNEKSVEVSLSNDDKLVFYNLFNVENADDFNYYILNILHQFKIEPQNTAVFLSGNIDAGDANYRRVEKYFKDIRFADSSQITLFSSNFERLPKHQHFSLISLLLCE</sequence>
<dbReference type="Proteomes" id="UP001597387">
    <property type="component" value="Unassembled WGS sequence"/>
</dbReference>
<dbReference type="InterPro" id="IPR024213">
    <property type="entry name" value="DUF3822"/>
</dbReference>
<accession>A0ABW4ZQR7</accession>
<dbReference type="RefSeq" id="WP_255901728.1">
    <property type="nucleotide sequence ID" value="NZ_JAFMZO010000002.1"/>
</dbReference>
<reference evidence="2" key="1">
    <citation type="journal article" date="2019" name="Int. J. Syst. Evol. Microbiol.">
        <title>The Global Catalogue of Microorganisms (GCM) 10K type strain sequencing project: providing services to taxonomists for standard genome sequencing and annotation.</title>
        <authorList>
            <consortium name="The Broad Institute Genomics Platform"/>
            <consortium name="The Broad Institute Genome Sequencing Center for Infectious Disease"/>
            <person name="Wu L."/>
            <person name="Ma J."/>
        </authorList>
    </citation>
    <scope>NUCLEOTIDE SEQUENCE [LARGE SCALE GENOMIC DNA]</scope>
    <source>
        <strain evidence="2">KCTC 42217</strain>
    </source>
</reference>
<gene>
    <name evidence="1" type="ORF">ACFSJU_18425</name>
</gene>
<dbReference type="Pfam" id="PF12864">
    <property type="entry name" value="DUF3822"/>
    <property type="match status" value="1"/>
</dbReference>